<dbReference type="InterPro" id="IPR050549">
    <property type="entry name" value="MFS_Trehalose_Transporter"/>
</dbReference>
<feature type="transmembrane region" description="Helical" evidence="8">
    <location>
        <begin position="498"/>
        <end position="519"/>
    </location>
</feature>
<dbReference type="PANTHER" id="PTHR48021:SF1">
    <property type="entry name" value="GH07001P-RELATED"/>
    <property type="match status" value="1"/>
</dbReference>
<organism evidence="10">
    <name type="scientific">Notodromas monacha</name>
    <dbReference type="NCBI Taxonomy" id="399045"/>
    <lineage>
        <taxon>Eukaryota</taxon>
        <taxon>Metazoa</taxon>
        <taxon>Ecdysozoa</taxon>
        <taxon>Arthropoda</taxon>
        <taxon>Crustacea</taxon>
        <taxon>Oligostraca</taxon>
        <taxon>Ostracoda</taxon>
        <taxon>Podocopa</taxon>
        <taxon>Podocopida</taxon>
        <taxon>Cypridocopina</taxon>
        <taxon>Cypridoidea</taxon>
        <taxon>Cyprididae</taxon>
        <taxon>Notodromas</taxon>
    </lineage>
</organism>
<keyword evidence="11" id="KW-1185">Reference proteome</keyword>
<protein>
    <recommendedName>
        <fullName evidence="9">Major facilitator superfamily (MFS) profile domain-containing protein</fullName>
    </recommendedName>
</protein>
<evidence type="ECO:0000256" key="8">
    <source>
        <dbReference type="SAM" id="Phobius"/>
    </source>
</evidence>
<evidence type="ECO:0000256" key="4">
    <source>
        <dbReference type="ARBA" id="ARBA00022597"/>
    </source>
</evidence>
<evidence type="ECO:0000256" key="7">
    <source>
        <dbReference type="ARBA" id="ARBA00023136"/>
    </source>
</evidence>
<feature type="domain" description="Major facilitator superfamily (MFS) profile" evidence="9">
    <location>
        <begin position="1"/>
        <end position="347"/>
    </location>
</feature>
<dbReference type="EMBL" id="OA882530">
    <property type="protein sequence ID" value="CAD7275860.1"/>
    <property type="molecule type" value="Genomic_DNA"/>
</dbReference>
<keyword evidence="7 8" id="KW-0472">Membrane</keyword>
<evidence type="ECO:0000256" key="2">
    <source>
        <dbReference type="ARBA" id="ARBA00022448"/>
    </source>
</evidence>
<feature type="transmembrane region" description="Helical" evidence="8">
    <location>
        <begin position="419"/>
        <end position="443"/>
    </location>
</feature>
<feature type="transmembrane region" description="Helical" evidence="8">
    <location>
        <begin position="292"/>
        <end position="313"/>
    </location>
</feature>
<keyword evidence="6 8" id="KW-1133">Transmembrane helix</keyword>
<comment type="subcellular location">
    <subcellularLocation>
        <location evidence="1">Cell membrane</location>
        <topology evidence="1">Multi-pass membrane protein</topology>
    </subcellularLocation>
</comment>
<keyword evidence="2" id="KW-0813">Transport</keyword>
<reference evidence="10" key="1">
    <citation type="submission" date="2020-11" db="EMBL/GenBank/DDBJ databases">
        <authorList>
            <person name="Tran Van P."/>
        </authorList>
    </citation>
    <scope>NUCLEOTIDE SEQUENCE</scope>
</reference>
<dbReference type="Pfam" id="PF00083">
    <property type="entry name" value="Sugar_tr"/>
    <property type="match status" value="2"/>
</dbReference>
<name>A0A7R9BI96_9CRUS</name>
<gene>
    <name evidence="10" type="ORF">NMOB1V02_LOCUS3646</name>
</gene>
<dbReference type="FunFam" id="1.20.1250.20:FF:000218">
    <property type="entry name" value="facilitated trehalose transporter Tret1"/>
    <property type="match status" value="1"/>
</dbReference>
<dbReference type="Gene3D" id="1.20.1250.20">
    <property type="entry name" value="MFS general substrate transporter like domains"/>
    <property type="match status" value="2"/>
</dbReference>
<dbReference type="InterPro" id="IPR003663">
    <property type="entry name" value="Sugar/inositol_transpt"/>
</dbReference>
<dbReference type="InterPro" id="IPR005828">
    <property type="entry name" value="MFS_sugar_transport-like"/>
</dbReference>
<dbReference type="Proteomes" id="UP000678499">
    <property type="component" value="Unassembled WGS sequence"/>
</dbReference>
<accession>A0A7R9BI96</accession>
<feature type="transmembrane region" description="Helical" evidence="8">
    <location>
        <begin position="155"/>
        <end position="179"/>
    </location>
</feature>
<evidence type="ECO:0000256" key="1">
    <source>
        <dbReference type="ARBA" id="ARBA00004651"/>
    </source>
</evidence>
<dbReference type="InterPro" id="IPR020846">
    <property type="entry name" value="MFS_dom"/>
</dbReference>
<evidence type="ECO:0000313" key="11">
    <source>
        <dbReference type="Proteomes" id="UP000678499"/>
    </source>
</evidence>
<feature type="transmembrane region" description="Helical" evidence="8">
    <location>
        <begin position="531"/>
        <end position="551"/>
    </location>
</feature>
<feature type="transmembrane region" description="Helical" evidence="8">
    <location>
        <begin position="571"/>
        <end position="591"/>
    </location>
</feature>
<keyword evidence="3" id="KW-1003">Cell membrane</keyword>
<dbReference type="PROSITE" id="PS00217">
    <property type="entry name" value="SUGAR_TRANSPORT_2"/>
    <property type="match status" value="1"/>
</dbReference>
<evidence type="ECO:0000259" key="9">
    <source>
        <dbReference type="PROSITE" id="PS50850"/>
    </source>
</evidence>
<feature type="transmembrane region" description="Helical" evidence="8">
    <location>
        <begin position="36"/>
        <end position="57"/>
    </location>
</feature>
<feature type="transmembrane region" description="Helical" evidence="8">
    <location>
        <begin position="191"/>
        <end position="212"/>
    </location>
</feature>
<evidence type="ECO:0000313" key="10">
    <source>
        <dbReference type="EMBL" id="CAD7275860.1"/>
    </source>
</evidence>
<dbReference type="PANTHER" id="PTHR48021">
    <property type="match status" value="1"/>
</dbReference>
<dbReference type="GO" id="GO:0005886">
    <property type="term" value="C:plasma membrane"/>
    <property type="evidence" value="ECO:0007669"/>
    <property type="project" value="UniProtKB-SubCell"/>
</dbReference>
<feature type="transmembrane region" description="Helical" evidence="8">
    <location>
        <begin position="603"/>
        <end position="621"/>
    </location>
</feature>
<keyword evidence="5 8" id="KW-0812">Transmembrane</keyword>
<evidence type="ECO:0000256" key="3">
    <source>
        <dbReference type="ARBA" id="ARBA00022475"/>
    </source>
</evidence>
<feature type="transmembrane region" description="Helical" evidence="8">
    <location>
        <begin position="63"/>
        <end position="82"/>
    </location>
</feature>
<dbReference type="SUPFAM" id="SSF103473">
    <property type="entry name" value="MFS general substrate transporter"/>
    <property type="match status" value="2"/>
</dbReference>
<feature type="non-terminal residue" evidence="10">
    <location>
        <position position="1"/>
    </location>
</feature>
<sequence length="637" mass="70348">MMYVGRFLNGFATGTICVTAPTYMAEISEPSIRGMLGSCFQLLVTLGVLAVDIVGIWTPWRWIGAFCGILPVATIVAMLFVARESPTDSIIRYIKSQKQSNDRQEALETLTWLRGSSHDCQRELKEIEDSVQRAQSATFQLSDVKKPGFYKPLSISLGIMMFQQFCGINAVISYTAMIFTSAGSSMKGDVAAVIVMLVQASVVATSISTLVVDRAGRKPLLYLSGGLECVSLIALGVFFYVQEGMEDPDLEKQLAVLPVISLVVYIFAFAIGYGPLPWILMAELFSDETRQAASSFATALNWFCAFLVTRTFLDLRAAINSYGAFWLFSVISGISVPFVFFLTPETKGKSLDDIQRYIKSQKQSNDRQEALETLTWLRGSSHDCQRELKEIEDSVQRAQSATFQLSDVKKPGFYKPLSISLGIMMFQQFCGINAVISYTAMIFTSAGSSMKGDVAAVIVMLVQATEVTYVNKIRTMYPQVVATSISTLVVDRAGRKPLLYLSGGLECVSLIALGVFFYVQEGMEDPDLEKQLAVLPVISLVVYIFAFAIGYGPLPWILMAELFSDETRQAASSFATALNWFCAFLVTRTFLDLRAAINSYGAFWLFSVISGISVPFVFFLTPETKGKSLDDIQRLFN</sequence>
<dbReference type="InterPro" id="IPR005829">
    <property type="entry name" value="Sugar_transporter_CS"/>
</dbReference>
<proteinExistence type="predicted"/>
<dbReference type="PROSITE" id="PS50850">
    <property type="entry name" value="MFS"/>
    <property type="match status" value="1"/>
</dbReference>
<feature type="transmembrane region" description="Helical" evidence="8">
    <location>
        <begin position="319"/>
        <end position="342"/>
    </location>
</feature>
<dbReference type="OrthoDB" id="6612291at2759"/>
<feature type="transmembrane region" description="Helical" evidence="8">
    <location>
        <begin position="219"/>
        <end position="242"/>
    </location>
</feature>
<dbReference type="PRINTS" id="PR00171">
    <property type="entry name" value="SUGRTRNSPORT"/>
</dbReference>
<dbReference type="InterPro" id="IPR036259">
    <property type="entry name" value="MFS_trans_sf"/>
</dbReference>
<dbReference type="EMBL" id="CAJPEX010000493">
    <property type="protein sequence ID" value="CAG0916012.1"/>
    <property type="molecule type" value="Genomic_DNA"/>
</dbReference>
<dbReference type="GO" id="GO:0022857">
    <property type="term" value="F:transmembrane transporter activity"/>
    <property type="evidence" value="ECO:0007669"/>
    <property type="project" value="InterPro"/>
</dbReference>
<evidence type="ECO:0000256" key="6">
    <source>
        <dbReference type="ARBA" id="ARBA00022989"/>
    </source>
</evidence>
<feature type="transmembrane region" description="Helical" evidence="8">
    <location>
        <begin position="254"/>
        <end position="280"/>
    </location>
</feature>
<evidence type="ECO:0000256" key="5">
    <source>
        <dbReference type="ARBA" id="ARBA00022692"/>
    </source>
</evidence>
<keyword evidence="4" id="KW-0762">Sugar transport</keyword>
<dbReference type="AlphaFoldDB" id="A0A7R9BI96"/>